<dbReference type="FunFam" id="1.10.510.10:FF:000431">
    <property type="entry name" value="Putative inactive leucine-rich repeat receptor-like protein kinase"/>
    <property type="match status" value="1"/>
</dbReference>
<feature type="region of interest" description="Disordered" evidence="10">
    <location>
        <begin position="757"/>
        <end position="777"/>
    </location>
</feature>
<keyword evidence="7 11" id="KW-0472">Membrane</keyword>
<keyword evidence="9" id="KW-0325">Glycoprotein</keyword>
<keyword evidence="14" id="KW-1185">Reference proteome</keyword>
<accession>A0AAN7M6C9</accession>
<dbReference type="InterPro" id="IPR011009">
    <property type="entry name" value="Kinase-like_dom_sf"/>
</dbReference>
<feature type="transmembrane region" description="Helical" evidence="11">
    <location>
        <begin position="6"/>
        <end position="28"/>
    </location>
</feature>
<dbReference type="PANTHER" id="PTHR48006:SF84">
    <property type="entry name" value="REPEAT TRANSMEMBRANE PROTEIN KINASE, PUTATIVE, EXPRESSED-RELATED"/>
    <property type="match status" value="1"/>
</dbReference>
<dbReference type="FunFam" id="3.30.200.20:FF:000285">
    <property type="entry name" value="Putative inactive leucine-rich repeat receptor-like protein kinase"/>
    <property type="match status" value="1"/>
</dbReference>
<keyword evidence="2" id="KW-0433">Leucine-rich repeat</keyword>
<evidence type="ECO:0000256" key="2">
    <source>
        <dbReference type="ARBA" id="ARBA00022614"/>
    </source>
</evidence>
<evidence type="ECO:0000256" key="5">
    <source>
        <dbReference type="ARBA" id="ARBA00022737"/>
    </source>
</evidence>
<dbReference type="Gene3D" id="3.30.200.20">
    <property type="entry name" value="Phosphorylase Kinase, domain 1"/>
    <property type="match status" value="1"/>
</dbReference>
<evidence type="ECO:0000256" key="1">
    <source>
        <dbReference type="ARBA" id="ARBA00004479"/>
    </source>
</evidence>
<dbReference type="FunFam" id="3.80.10.10:FF:000155">
    <property type="entry name" value="Putative inactive leucine-rich repeat receptor-like protein kinase"/>
    <property type="match status" value="1"/>
</dbReference>
<keyword evidence="3 11" id="KW-0812">Transmembrane</keyword>
<organism evidence="13 14">
    <name type="scientific">Trapa natans</name>
    <name type="common">Water chestnut</name>
    <dbReference type="NCBI Taxonomy" id="22666"/>
    <lineage>
        <taxon>Eukaryota</taxon>
        <taxon>Viridiplantae</taxon>
        <taxon>Streptophyta</taxon>
        <taxon>Embryophyta</taxon>
        <taxon>Tracheophyta</taxon>
        <taxon>Spermatophyta</taxon>
        <taxon>Magnoliopsida</taxon>
        <taxon>eudicotyledons</taxon>
        <taxon>Gunneridae</taxon>
        <taxon>Pentapetalae</taxon>
        <taxon>rosids</taxon>
        <taxon>malvids</taxon>
        <taxon>Myrtales</taxon>
        <taxon>Lythraceae</taxon>
        <taxon>Trapa</taxon>
    </lineage>
</organism>
<dbReference type="Proteomes" id="UP001346149">
    <property type="component" value="Unassembled WGS sequence"/>
</dbReference>
<dbReference type="GO" id="GO:0004672">
    <property type="term" value="F:protein kinase activity"/>
    <property type="evidence" value="ECO:0007669"/>
    <property type="project" value="InterPro"/>
</dbReference>
<reference evidence="13 14" key="1">
    <citation type="journal article" date="2023" name="Hortic Res">
        <title>Pangenome of water caltrop reveals structural variations and asymmetric subgenome divergence after allopolyploidization.</title>
        <authorList>
            <person name="Zhang X."/>
            <person name="Chen Y."/>
            <person name="Wang L."/>
            <person name="Yuan Y."/>
            <person name="Fang M."/>
            <person name="Shi L."/>
            <person name="Lu R."/>
            <person name="Comes H.P."/>
            <person name="Ma Y."/>
            <person name="Chen Y."/>
            <person name="Huang G."/>
            <person name="Zhou Y."/>
            <person name="Zheng Z."/>
            <person name="Qiu Y."/>
        </authorList>
    </citation>
    <scope>NUCLEOTIDE SEQUENCE [LARGE SCALE GENOMIC DNA]</scope>
    <source>
        <strain evidence="13">F231</strain>
    </source>
</reference>
<dbReference type="InterPro" id="IPR001611">
    <property type="entry name" value="Leu-rich_rpt"/>
</dbReference>
<comment type="subcellular location">
    <subcellularLocation>
        <location evidence="1">Membrane</location>
        <topology evidence="1">Single-pass type I membrane protein</topology>
    </subcellularLocation>
</comment>
<evidence type="ECO:0000313" key="14">
    <source>
        <dbReference type="Proteomes" id="UP001346149"/>
    </source>
</evidence>
<protein>
    <recommendedName>
        <fullName evidence="12">Protein kinase domain-containing protein</fullName>
    </recommendedName>
</protein>
<dbReference type="GO" id="GO:0005524">
    <property type="term" value="F:ATP binding"/>
    <property type="evidence" value="ECO:0007669"/>
    <property type="project" value="InterPro"/>
</dbReference>
<dbReference type="GO" id="GO:0016020">
    <property type="term" value="C:membrane"/>
    <property type="evidence" value="ECO:0007669"/>
    <property type="project" value="UniProtKB-SubCell"/>
</dbReference>
<keyword evidence="5" id="KW-0677">Repeat</keyword>
<name>A0AAN7M6C9_TRANT</name>
<keyword evidence="4" id="KW-0732">Signal</keyword>
<evidence type="ECO:0000259" key="12">
    <source>
        <dbReference type="PROSITE" id="PS50011"/>
    </source>
</evidence>
<proteinExistence type="predicted"/>
<dbReference type="FunFam" id="3.80.10.10:FF:001001">
    <property type="entry name" value="Probable inactive leucine-rich repeat receptor-like protein kinase At3g03770"/>
    <property type="match status" value="1"/>
</dbReference>
<gene>
    <name evidence="13" type="ORF">SAY86_024219</name>
</gene>
<comment type="caution">
    <text evidence="13">The sequence shown here is derived from an EMBL/GenBank/DDBJ whole genome shotgun (WGS) entry which is preliminary data.</text>
</comment>
<dbReference type="SUPFAM" id="SSF56112">
    <property type="entry name" value="Protein kinase-like (PK-like)"/>
    <property type="match status" value="1"/>
</dbReference>
<evidence type="ECO:0000313" key="13">
    <source>
        <dbReference type="EMBL" id="KAK4798854.1"/>
    </source>
</evidence>
<evidence type="ECO:0000256" key="4">
    <source>
        <dbReference type="ARBA" id="ARBA00022729"/>
    </source>
</evidence>
<keyword evidence="8" id="KW-0675">Receptor</keyword>
<dbReference type="PANTHER" id="PTHR48006">
    <property type="entry name" value="LEUCINE-RICH REPEAT-CONTAINING PROTEIN DDB_G0281931-RELATED"/>
    <property type="match status" value="1"/>
</dbReference>
<dbReference type="AlphaFoldDB" id="A0AAN7M6C9"/>
<dbReference type="Pfam" id="PF00560">
    <property type="entry name" value="LRR_1"/>
    <property type="match status" value="4"/>
</dbReference>
<dbReference type="InterPro" id="IPR051824">
    <property type="entry name" value="LRR_Rcpt-Like_S/T_Kinase"/>
</dbReference>
<evidence type="ECO:0000256" key="9">
    <source>
        <dbReference type="ARBA" id="ARBA00023180"/>
    </source>
</evidence>
<sequence>MPLYLVQMSGAFSIGMLSAFAVLLFLLVDRTEQLQSSQAQTLSRIQHLLNNPSVLSSWNDDTDFCNVEPNSSLTVVCYEDTVTQLHIIGEKGTPQLPENFSMDSFITTLVKLPNLKVLKLVSLGLWGPLSGKIARLSSLEIFNVSSNLLSGPIPKELSSLMSLQTMILDGNAFSGQLPHWIGQLQDLTVLSLQRNSFNGSLPSSLGDLNNLRILSLSHNGFFGPVPDLSRLTNLQVLDLEDNSLDGPFPKMSNKLISIILKKNKFRSGIPAGLSTYYQLQLLDLSSNTFVGPFLQQLLALPSINYIDIAGNKFTGLLSENLSCNKELMFVDLSSNLLTGHLPDCLLNLRKVDVRYAGNCLSTGDQDQQPVSFCRNEALAVGILPSNKNQKRGTKTIVALGITGGTIGGIALVGLAFLLVRRNIMNKPSKTPPTRLILETVSTGYTSKILSDARYIHQTMNLGSIGLPAYRTFSLEEIGEATGNFDSSVFMGEGSHGQMYRGQLKNGSLVAIRCLKMKKSRDVQNFMHHIELISKLRHPHVVSALGHCFECHWDDTRVSRIFLIFEYVPNGTLGTWLSGGRSRQLLTWAQRIAAAIGIAKGIQFLHTGIIPGLYSNNLKISDILLDQNLIAKISSYNLPLMGENSGKDGNKSKKTASRVNHADRNDIYDLGVIILELMVGQWLKTKSEIDAVKDQVQLSLAANQVARRSIIDPAIQRASSDQSLRTMMEISLRCLQSDPADQPSVEDVLWNLQFASQVQNGRRDSHSSEYSQSPGSPS</sequence>
<dbReference type="InterPro" id="IPR032675">
    <property type="entry name" value="LRR_dom_sf"/>
</dbReference>
<dbReference type="Gene3D" id="3.80.10.10">
    <property type="entry name" value="Ribonuclease Inhibitor"/>
    <property type="match status" value="2"/>
</dbReference>
<evidence type="ECO:0000256" key="11">
    <source>
        <dbReference type="SAM" id="Phobius"/>
    </source>
</evidence>
<dbReference type="SUPFAM" id="SSF52058">
    <property type="entry name" value="L domain-like"/>
    <property type="match status" value="1"/>
</dbReference>
<feature type="domain" description="Protein kinase" evidence="12">
    <location>
        <begin position="484"/>
        <end position="753"/>
    </location>
</feature>
<dbReference type="Gene3D" id="1.10.510.10">
    <property type="entry name" value="Transferase(Phosphotransferase) domain 1"/>
    <property type="match status" value="1"/>
</dbReference>
<evidence type="ECO:0000256" key="8">
    <source>
        <dbReference type="ARBA" id="ARBA00023170"/>
    </source>
</evidence>
<keyword evidence="6 11" id="KW-1133">Transmembrane helix</keyword>
<dbReference type="InterPro" id="IPR000719">
    <property type="entry name" value="Prot_kinase_dom"/>
</dbReference>
<evidence type="ECO:0000256" key="3">
    <source>
        <dbReference type="ARBA" id="ARBA00022692"/>
    </source>
</evidence>
<evidence type="ECO:0000256" key="10">
    <source>
        <dbReference type="SAM" id="MobiDB-lite"/>
    </source>
</evidence>
<dbReference type="InterPro" id="IPR001245">
    <property type="entry name" value="Ser-Thr/Tyr_kinase_cat_dom"/>
</dbReference>
<dbReference type="Pfam" id="PF07714">
    <property type="entry name" value="PK_Tyr_Ser-Thr"/>
    <property type="match status" value="1"/>
</dbReference>
<dbReference type="PROSITE" id="PS50011">
    <property type="entry name" value="PROTEIN_KINASE_DOM"/>
    <property type="match status" value="1"/>
</dbReference>
<feature type="transmembrane region" description="Helical" evidence="11">
    <location>
        <begin position="396"/>
        <end position="419"/>
    </location>
</feature>
<evidence type="ECO:0000256" key="6">
    <source>
        <dbReference type="ARBA" id="ARBA00022989"/>
    </source>
</evidence>
<feature type="compositionally biased region" description="Low complexity" evidence="10">
    <location>
        <begin position="767"/>
        <end position="777"/>
    </location>
</feature>
<evidence type="ECO:0000256" key="7">
    <source>
        <dbReference type="ARBA" id="ARBA00023136"/>
    </source>
</evidence>
<dbReference type="EMBL" id="JAXQNO010000004">
    <property type="protein sequence ID" value="KAK4798854.1"/>
    <property type="molecule type" value="Genomic_DNA"/>
</dbReference>